<dbReference type="Gene3D" id="3.20.20.70">
    <property type="entry name" value="Aldolase class I"/>
    <property type="match status" value="1"/>
</dbReference>
<dbReference type="PANTHER" id="PTHR13932">
    <property type="entry name" value="COPROPORPHYRINIGEN III OXIDASE"/>
    <property type="match status" value="1"/>
</dbReference>
<reference evidence="9" key="1">
    <citation type="submission" date="2018-05" db="EMBL/GenBank/DDBJ databases">
        <authorList>
            <person name="Lanie J.A."/>
            <person name="Ng W.-L."/>
            <person name="Kazmierczak K.M."/>
            <person name="Andrzejewski T.M."/>
            <person name="Davidsen T.M."/>
            <person name="Wayne K.J."/>
            <person name="Tettelin H."/>
            <person name="Glass J.I."/>
            <person name="Rusch D."/>
            <person name="Podicherti R."/>
            <person name="Tsui H.-C.T."/>
            <person name="Winkler M.E."/>
        </authorList>
    </citation>
    <scope>NUCLEOTIDE SEQUENCE</scope>
</reference>
<evidence type="ECO:0000256" key="2">
    <source>
        <dbReference type="ARBA" id="ARBA00022617"/>
    </source>
</evidence>
<evidence type="ECO:0000256" key="7">
    <source>
        <dbReference type="ARBA" id="ARBA00023186"/>
    </source>
</evidence>
<dbReference type="SMART" id="SM00729">
    <property type="entry name" value="Elp3"/>
    <property type="match status" value="1"/>
</dbReference>
<proteinExistence type="inferred from homology"/>
<organism evidence="9">
    <name type="scientific">marine metagenome</name>
    <dbReference type="NCBI Taxonomy" id="408172"/>
    <lineage>
        <taxon>unclassified sequences</taxon>
        <taxon>metagenomes</taxon>
        <taxon>ecological metagenomes</taxon>
    </lineage>
</organism>
<dbReference type="NCBIfam" id="TIGR00539">
    <property type="entry name" value="hemN_rel"/>
    <property type="match status" value="1"/>
</dbReference>
<dbReference type="InterPro" id="IPR007197">
    <property type="entry name" value="rSAM"/>
</dbReference>
<evidence type="ECO:0000256" key="4">
    <source>
        <dbReference type="ARBA" id="ARBA00022723"/>
    </source>
</evidence>
<keyword evidence="5" id="KW-0408">Iron</keyword>
<dbReference type="InterPro" id="IPR013785">
    <property type="entry name" value="Aldolase_TIM"/>
</dbReference>
<evidence type="ECO:0000256" key="6">
    <source>
        <dbReference type="ARBA" id="ARBA00023014"/>
    </source>
</evidence>
<dbReference type="SFLD" id="SFLDF00562">
    <property type="entry name" value="HemN-like__clustered_with_heat"/>
    <property type="match status" value="1"/>
</dbReference>
<dbReference type="PANTHER" id="PTHR13932:SF5">
    <property type="entry name" value="RADICAL S-ADENOSYL METHIONINE DOMAIN-CONTAINING PROTEIN 1, MITOCHONDRIAL"/>
    <property type="match status" value="1"/>
</dbReference>
<gene>
    <name evidence="9" type="ORF">METZ01_LOCUS80659</name>
</gene>
<dbReference type="SFLD" id="SFLDF00288">
    <property type="entry name" value="HemN-like__clustered_with_nucl"/>
    <property type="match status" value="1"/>
</dbReference>
<dbReference type="Pfam" id="PF04055">
    <property type="entry name" value="Radical_SAM"/>
    <property type="match status" value="1"/>
</dbReference>
<name>A0A381UI10_9ZZZZ</name>
<evidence type="ECO:0000256" key="5">
    <source>
        <dbReference type="ARBA" id="ARBA00023004"/>
    </source>
</evidence>
<evidence type="ECO:0000313" key="9">
    <source>
        <dbReference type="EMBL" id="SVA27805.1"/>
    </source>
</evidence>
<evidence type="ECO:0000259" key="8">
    <source>
        <dbReference type="PROSITE" id="PS51918"/>
    </source>
</evidence>
<dbReference type="SFLD" id="SFLDG01065">
    <property type="entry name" value="anaerobic_coproporphyrinogen-I"/>
    <property type="match status" value="1"/>
</dbReference>
<evidence type="ECO:0000256" key="1">
    <source>
        <dbReference type="ARBA" id="ARBA00006100"/>
    </source>
</evidence>
<dbReference type="PROSITE" id="PS51918">
    <property type="entry name" value="RADICAL_SAM"/>
    <property type="match status" value="1"/>
</dbReference>
<dbReference type="AlphaFoldDB" id="A0A381UI10"/>
<keyword evidence="2" id="KW-0349">Heme</keyword>
<dbReference type="GO" id="GO:0051539">
    <property type="term" value="F:4 iron, 4 sulfur cluster binding"/>
    <property type="evidence" value="ECO:0007669"/>
    <property type="project" value="InterPro"/>
</dbReference>
<sequence>MPLADRGSLGLYLHIPFCEAICNYCNFNRELLDGARKQSYLQALGREIDICGDLGPVDTVFFGGGTPSVLTPAEVASLIVRCRAVADLASQAEITLEMNPETASVQRLEGYLEAGVTRLSIGVQSFRDEELEHLGRVHDAARAVKAFEQARAAGFDDINIDLMVWLPNQTVLQWMESVDRSTDLGPDHVSLYLLELYPNAPLREEMARGGWSQAPEDRAAEMYRLGLERLEAAGYEQYEISNVAKRGCRSRHNLKYWSDGAWIGFGCGAHSTRGGVRWHNVAEVGEYVSRVGAGRSPVATRRRLSAEERLADAMFLGLRLSDGVDLAEVRQRYGVDAWARWGRELGVCVEAGLLVREAEKLRLTRDGMLLSSEVMQVFV</sequence>
<keyword evidence="7" id="KW-0143">Chaperone</keyword>
<dbReference type="InterPro" id="IPR010723">
    <property type="entry name" value="HemN_C"/>
</dbReference>
<keyword evidence="3" id="KW-0949">S-adenosyl-L-methionine</keyword>
<dbReference type="GO" id="GO:0005737">
    <property type="term" value="C:cytoplasm"/>
    <property type="evidence" value="ECO:0007669"/>
    <property type="project" value="InterPro"/>
</dbReference>
<dbReference type="SFLD" id="SFLDS00029">
    <property type="entry name" value="Radical_SAM"/>
    <property type="match status" value="1"/>
</dbReference>
<dbReference type="SUPFAM" id="SSF102114">
    <property type="entry name" value="Radical SAM enzymes"/>
    <property type="match status" value="1"/>
</dbReference>
<evidence type="ECO:0000256" key="3">
    <source>
        <dbReference type="ARBA" id="ARBA00022691"/>
    </source>
</evidence>
<dbReference type="CDD" id="cd01335">
    <property type="entry name" value="Radical_SAM"/>
    <property type="match status" value="1"/>
</dbReference>
<comment type="similarity">
    <text evidence="1">Belongs to the anaerobic coproporphyrinogen-III oxidase family. HemW subfamily.</text>
</comment>
<protein>
    <recommendedName>
        <fullName evidence="8">Radical SAM core domain-containing protein</fullName>
    </recommendedName>
</protein>
<accession>A0A381UI10</accession>
<dbReference type="Pfam" id="PF06969">
    <property type="entry name" value="HemN_C"/>
    <property type="match status" value="1"/>
</dbReference>
<dbReference type="EMBL" id="UINC01006486">
    <property type="protein sequence ID" value="SVA27805.1"/>
    <property type="molecule type" value="Genomic_DNA"/>
</dbReference>
<dbReference type="GO" id="GO:0046872">
    <property type="term" value="F:metal ion binding"/>
    <property type="evidence" value="ECO:0007669"/>
    <property type="project" value="UniProtKB-KW"/>
</dbReference>
<keyword evidence="6" id="KW-0411">Iron-sulfur</keyword>
<dbReference type="InterPro" id="IPR006638">
    <property type="entry name" value="Elp3/MiaA/NifB-like_rSAM"/>
</dbReference>
<dbReference type="GO" id="GO:0004109">
    <property type="term" value="F:coproporphyrinogen oxidase activity"/>
    <property type="evidence" value="ECO:0007669"/>
    <property type="project" value="InterPro"/>
</dbReference>
<dbReference type="InterPro" id="IPR004559">
    <property type="entry name" value="HemW-like"/>
</dbReference>
<dbReference type="GO" id="GO:0006779">
    <property type="term" value="P:porphyrin-containing compound biosynthetic process"/>
    <property type="evidence" value="ECO:0007669"/>
    <property type="project" value="InterPro"/>
</dbReference>
<feature type="domain" description="Radical SAM core" evidence="8">
    <location>
        <begin position="3"/>
        <end position="236"/>
    </location>
</feature>
<dbReference type="InterPro" id="IPR034505">
    <property type="entry name" value="Coproporphyrinogen-III_oxidase"/>
</dbReference>
<keyword evidence="4" id="KW-0479">Metal-binding</keyword>
<dbReference type="InterPro" id="IPR058240">
    <property type="entry name" value="rSAM_sf"/>
</dbReference>